<accession>X1GG01</accession>
<comment type="caution">
    <text evidence="1">The sequence shown here is derived from an EMBL/GenBank/DDBJ whole genome shotgun (WGS) entry which is preliminary data.</text>
</comment>
<sequence>MVNIQFLGNACIDIISKQDHIIIDPVFLSAPQKGIEKVFLTHHHSDHVSQEKLKEILNDYKKEDKELEIFGPLCVYEELNIDFTLIQPNSRINLNDGFVEVFGYFSLN</sequence>
<reference evidence="1" key="1">
    <citation type="journal article" date="2014" name="Front. Microbiol.">
        <title>High frequency of phylogenetically diverse reductive dehalogenase-homologous genes in deep subseafloor sedimentary metagenomes.</title>
        <authorList>
            <person name="Kawai M."/>
            <person name="Futagami T."/>
            <person name="Toyoda A."/>
            <person name="Takaki Y."/>
            <person name="Nishi S."/>
            <person name="Hori S."/>
            <person name="Arai W."/>
            <person name="Tsubouchi T."/>
            <person name="Morono Y."/>
            <person name="Uchiyama I."/>
            <person name="Ito T."/>
            <person name="Fujiyama A."/>
            <person name="Inagaki F."/>
            <person name="Takami H."/>
        </authorList>
    </citation>
    <scope>NUCLEOTIDE SEQUENCE</scope>
    <source>
        <strain evidence="1">Expedition CK06-06</strain>
    </source>
</reference>
<dbReference type="SUPFAM" id="SSF56281">
    <property type="entry name" value="Metallo-hydrolase/oxidoreductase"/>
    <property type="match status" value="1"/>
</dbReference>
<feature type="non-terminal residue" evidence="1">
    <location>
        <position position="108"/>
    </location>
</feature>
<dbReference type="Gene3D" id="3.60.15.10">
    <property type="entry name" value="Ribonuclease Z/Hydroxyacylglutathione hydrolase-like"/>
    <property type="match status" value="1"/>
</dbReference>
<proteinExistence type="predicted"/>
<name>X1GG01_9ZZZZ</name>
<dbReference type="EMBL" id="BARU01019726">
    <property type="protein sequence ID" value="GAH56142.1"/>
    <property type="molecule type" value="Genomic_DNA"/>
</dbReference>
<evidence type="ECO:0008006" key="2">
    <source>
        <dbReference type="Google" id="ProtNLM"/>
    </source>
</evidence>
<evidence type="ECO:0000313" key="1">
    <source>
        <dbReference type="EMBL" id="GAH56142.1"/>
    </source>
</evidence>
<gene>
    <name evidence="1" type="ORF">S03H2_32468</name>
</gene>
<protein>
    <recommendedName>
        <fullName evidence="2">Metallo-beta-lactamase domain-containing protein</fullName>
    </recommendedName>
</protein>
<organism evidence="1">
    <name type="scientific">marine sediment metagenome</name>
    <dbReference type="NCBI Taxonomy" id="412755"/>
    <lineage>
        <taxon>unclassified sequences</taxon>
        <taxon>metagenomes</taxon>
        <taxon>ecological metagenomes</taxon>
    </lineage>
</organism>
<dbReference type="InterPro" id="IPR036866">
    <property type="entry name" value="RibonucZ/Hydroxyglut_hydro"/>
</dbReference>
<dbReference type="AlphaFoldDB" id="X1GG01"/>
<dbReference type="Pfam" id="PF13483">
    <property type="entry name" value="Lactamase_B_3"/>
    <property type="match status" value="1"/>
</dbReference>